<evidence type="ECO:0000313" key="4">
    <source>
        <dbReference type="Proteomes" id="UP001235344"/>
    </source>
</evidence>
<feature type="compositionally biased region" description="Low complexity" evidence="1">
    <location>
        <begin position="155"/>
        <end position="164"/>
    </location>
</feature>
<dbReference type="InterPro" id="IPR011990">
    <property type="entry name" value="TPR-like_helical_dom_sf"/>
</dbReference>
<evidence type="ECO:0008006" key="5">
    <source>
        <dbReference type="Google" id="ProtNLM"/>
    </source>
</evidence>
<keyword evidence="4" id="KW-1185">Reference proteome</keyword>
<dbReference type="Gene3D" id="1.25.40.10">
    <property type="entry name" value="Tetratricopeptide repeat domain"/>
    <property type="match status" value="1"/>
</dbReference>
<dbReference type="PROSITE" id="PS51257">
    <property type="entry name" value="PROKAR_LIPOPROTEIN"/>
    <property type="match status" value="1"/>
</dbReference>
<evidence type="ECO:0000256" key="2">
    <source>
        <dbReference type="SAM" id="SignalP"/>
    </source>
</evidence>
<evidence type="ECO:0000256" key="1">
    <source>
        <dbReference type="SAM" id="MobiDB-lite"/>
    </source>
</evidence>
<organism evidence="3 4">
    <name type="scientific">Halomonas alkalicola</name>
    <dbReference type="NCBI Taxonomy" id="1930622"/>
    <lineage>
        <taxon>Bacteria</taxon>
        <taxon>Pseudomonadati</taxon>
        <taxon>Pseudomonadota</taxon>
        <taxon>Gammaproteobacteria</taxon>
        <taxon>Oceanospirillales</taxon>
        <taxon>Halomonadaceae</taxon>
        <taxon>Halomonas</taxon>
    </lineage>
</organism>
<reference evidence="3 4" key="1">
    <citation type="submission" date="2023-08" db="EMBL/GenBank/DDBJ databases">
        <title>Transcriptome Analysis of Halomonas alkalicola CICC 11012s to Identify the Genes Involved in Alkaline Tolerances.</title>
        <authorList>
            <person name="Zhai L."/>
        </authorList>
    </citation>
    <scope>NUCLEOTIDE SEQUENCE [LARGE SCALE GENOMIC DNA]</scope>
    <source>
        <strain evidence="3 4">CICC 11012s</strain>
    </source>
</reference>
<dbReference type="RefSeq" id="WP_305502053.1">
    <property type="nucleotide sequence ID" value="NZ_CP131913.1"/>
</dbReference>
<sequence>MRPLTRPLFPLAMALLLGGCAALPSGDAIVTSSGEWLSRTGEAIGAQRERLADRFSRDDDDLAAQEAEVEALLAQPWIDPLTDFLEANAGEPRLAESLVVLSRERDRRCAAIAEEYAERPANRETLARYRRGYLHSCPADVNAFHARVREEEARLAAASPPASESLEDESESRREAQAMARRGASDCYLYFTIRNLQQAREACAAPAEQGDTRAQHHMGSLAELAGEREEALGWLQRAADGGDEAAAARLEQLSRAGGDETAEAAR</sequence>
<dbReference type="Proteomes" id="UP001235344">
    <property type="component" value="Chromosome"/>
</dbReference>
<feature type="region of interest" description="Disordered" evidence="1">
    <location>
        <begin position="154"/>
        <end position="178"/>
    </location>
</feature>
<proteinExistence type="predicted"/>
<protein>
    <recommendedName>
        <fullName evidence="5">Sel1 repeat family protein</fullName>
    </recommendedName>
</protein>
<feature type="signal peptide" evidence="2">
    <location>
        <begin position="1"/>
        <end position="22"/>
    </location>
</feature>
<evidence type="ECO:0000313" key="3">
    <source>
        <dbReference type="EMBL" id="WLI74073.1"/>
    </source>
</evidence>
<dbReference type="SUPFAM" id="SSF81901">
    <property type="entry name" value="HCP-like"/>
    <property type="match status" value="1"/>
</dbReference>
<feature type="chain" id="PRO_5046959679" description="Sel1 repeat family protein" evidence="2">
    <location>
        <begin position="23"/>
        <end position="266"/>
    </location>
</feature>
<accession>A0ABY9H708</accession>
<gene>
    <name evidence="3" type="ORF">B6N23_03870</name>
</gene>
<name>A0ABY9H708_9GAMM</name>
<keyword evidence="2" id="KW-0732">Signal</keyword>
<dbReference type="EMBL" id="CP131913">
    <property type="protein sequence ID" value="WLI74073.1"/>
    <property type="molecule type" value="Genomic_DNA"/>
</dbReference>